<sequence length="572" mass="59924">MPRARRGRHQADKNDEWTSGSTEDDLPDWFETDMSHLEDLRLDLLAQPRTWRDVMQHPAILRRCHFRPLSALDKRLQRLILSKLQRLEDSLPYADEALEAPGRVHVLLWLPPKPAASPSSQDDTGNHNLSNLMNLLDAADLRRTCLTQSQRRAAAAAAAGTAAAAVASLGPEPDPHLLGFCLLARRRDPVTGGRYNAIEFFNTLVNGYNLGQLLFERAGELCHRSHPAAVNADSGAAGAAAAAAAAPAALSLASWPLPNAPKNIFYWIKLERIPALGCGGLLRAFAGMRLLAAAAAVPAPAEGAAPAGDCESADATPSGVRAGNRSAGGRSRPRSAAAAAGLRRSGGRAAPLRVGGILSAFRQFCVQELHWEPIEVEAYMEAVGGDEAAAALLEAAVATRTAAPGREDGDSAEPPAAAEPAIVFPGAEGAPADTAAAAAPPPPPPQQRRRRQQVQAQRQLQGRQSKCVVQAAAAARGGTHAAESSLGCCVGGAAAKWRVPQSPIRRHTSGIVRCYSVGSLSHSGRAAVWPMGCASGASAGRTQTRMRRPSAMTHGSVLPGAAGGAGVRWLVL</sequence>
<proteinExistence type="predicted"/>
<dbReference type="EMBL" id="BRXU01000001">
    <property type="protein sequence ID" value="GLC48469.1"/>
    <property type="molecule type" value="Genomic_DNA"/>
</dbReference>
<protein>
    <submittedName>
        <fullName evidence="2">Uncharacterized protein</fullName>
    </submittedName>
</protein>
<name>A0A9W6BAF9_9CHLO</name>
<evidence type="ECO:0000313" key="3">
    <source>
        <dbReference type="Proteomes" id="UP001165080"/>
    </source>
</evidence>
<evidence type="ECO:0000313" key="2">
    <source>
        <dbReference type="EMBL" id="GLC48469.1"/>
    </source>
</evidence>
<feature type="region of interest" description="Disordered" evidence="1">
    <location>
        <begin position="1"/>
        <end position="25"/>
    </location>
</feature>
<evidence type="ECO:0000256" key="1">
    <source>
        <dbReference type="SAM" id="MobiDB-lite"/>
    </source>
</evidence>
<reference evidence="2 3" key="1">
    <citation type="journal article" date="2023" name="Commun. Biol.">
        <title>Reorganization of the ancestral sex-determining regions during the evolution of trioecy in Pleodorina starrii.</title>
        <authorList>
            <person name="Takahashi K."/>
            <person name="Suzuki S."/>
            <person name="Kawai-Toyooka H."/>
            <person name="Yamamoto K."/>
            <person name="Hamaji T."/>
            <person name="Ootsuki R."/>
            <person name="Yamaguchi H."/>
            <person name="Kawachi M."/>
            <person name="Higashiyama T."/>
            <person name="Nozaki H."/>
        </authorList>
    </citation>
    <scope>NUCLEOTIDE SEQUENCE [LARGE SCALE GENOMIC DNA]</scope>
    <source>
        <strain evidence="2 3">NIES-4479</strain>
    </source>
</reference>
<feature type="compositionally biased region" description="Low complexity" evidence="1">
    <location>
        <begin position="318"/>
        <end position="342"/>
    </location>
</feature>
<dbReference type="AlphaFoldDB" id="A0A9W6BAF9"/>
<comment type="caution">
    <text evidence="2">The sequence shown here is derived from an EMBL/GenBank/DDBJ whole genome shotgun (WGS) entry which is preliminary data.</text>
</comment>
<accession>A0A9W6BAF9</accession>
<keyword evidence="3" id="KW-1185">Reference proteome</keyword>
<dbReference type="Proteomes" id="UP001165080">
    <property type="component" value="Unassembled WGS sequence"/>
</dbReference>
<feature type="region of interest" description="Disordered" evidence="1">
    <location>
        <begin position="305"/>
        <end position="342"/>
    </location>
</feature>
<organism evidence="2 3">
    <name type="scientific">Pleodorina starrii</name>
    <dbReference type="NCBI Taxonomy" id="330485"/>
    <lineage>
        <taxon>Eukaryota</taxon>
        <taxon>Viridiplantae</taxon>
        <taxon>Chlorophyta</taxon>
        <taxon>core chlorophytes</taxon>
        <taxon>Chlorophyceae</taxon>
        <taxon>CS clade</taxon>
        <taxon>Chlamydomonadales</taxon>
        <taxon>Volvocaceae</taxon>
        <taxon>Pleodorina</taxon>
    </lineage>
</organism>
<feature type="region of interest" description="Disordered" evidence="1">
    <location>
        <begin position="430"/>
        <end position="462"/>
    </location>
</feature>
<feature type="compositionally biased region" description="Low complexity" evidence="1">
    <location>
        <begin position="453"/>
        <end position="462"/>
    </location>
</feature>
<gene>
    <name evidence="2" type="primary">PLEST001017</name>
    <name evidence="2" type="ORF">PLESTB_000101400</name>
</gene>